<name>R0KQK9_NOSB1</name>
<dbReference type="Proteomes" id="UP000016927">
    <property type="component" value="Unassembled WGS sequence"/>
</dbReference>
<dbReference type="EMBL" id="KB909333">
    <property type="protein sequence ID" value="EOB12492.1"/>
    <property type="molecule type" value="Genomic_DNA"/>
</dbReference>
<evidence type="ECO:0000313" key="2">
    <source>
        <dbReference type="Proteomes" id="UP000016927"/>
    </source>
</evidence>
<keyword evidence="2" id="KW-1185">Reference proteome</keyword>
<dbReference type="VEuPathDB" id="MicrosporidiaDB:NBO_425g0001"/>
<organism evidence="1 2">
    <name type="scientific">Nosema bombycis (strain CQ1 / CVCC 102059)</name>
    <name type="common">Microsporidian parasite</name>
    <name type="synonym">Pebrine of silkworm</name>
    <dbReference type="NCBI Taxonomy" id="578461"/>
    <lineage>
        <taxon>Eukaryota</taxon>
        <taxon>Fungi</taxon>
        <taxon>Fungi incertae sedis</taxon>
        <taxon>Microsporidia</taxon>
        <taxon>Nosematidae</taxon>
        <taxon>Nosema</taxon>
    </lineage>
</organism>
<dbReference type="AlphaFoldDB" id="R0KQK9"/>
<evidence type="ECO:0000313" key="1">
    <source>
        <dbReference type="EMBL" id="EOB12492.1"/>
    </source>
</evidence>
<accession>R0KQK9</accession>
<gene>
    <name evidence="1" type="ORF">NBO_425g0001</name>
</gene>
<proteinExistence type="predicted"/>
<sequence length="50" mass="5970">MYFIKVYLHCVVYALIWPNLCEIRAMHNCIELDSSDVHSYKLSFLQCLVF</sequence>
<reference evidence="1 2" key="1">
    <citation type="journal article" date="2013" name="BMC Genomics">
        <title>Comparative genomics of parasitic silkworm microsporidia reveal an association between genome expansion and host adaptation.</title>
        <authorList>
            <person name="Pan G."/>
            <person name="Xu J."/>
            <person name="Li T."/>
            <person name="Xia Q."/>
            <person name="Liu S.L."/>
            <person name="Zhang G."/>
            <person name="Li S."/>
            <person name="Li C."/>
            <person name="Liu H."/>
            <person name="Yang L."/>
            <person name="Liu T."/>
            <person name="Zhang X."/>
            <person name="Wu Z."/>
            <person name="Fan W."/>
            <person name="Dang X."/>
            <person name="Xiang H."/>
            <person name="Tao M."/>
            <person name="Li Y."/>
            <person name="Hu J."/>
            <person name="Li Z."/>
            <person name="Lin L."/>
            <person name="Luo J."/>
            <person name="Geng L."/>
            <person name="Wang L."/>
            <person name="Long M."/>
            <person name="Wan Y."/>
            <person name="He N."/>
            <person name="Zhang Z."/>
            <person name="Lu C."/>
            <person name="Keeling P.J."/>
            <person name="Wang J."/>
            <person name="Xiang Z."/>
            <person name="Zhou Z."/>
        </authorList>
    </citation>
    <scope>NUCLEOTIDE SEQUENCE [LARGE SCALE GENOMIC DNA]</scope>
    <source>
        <strain evidence="2">CQ1 / CVCC 102059</strain>
    </source>
</reference>
<protein>
    <submittedName>
        <fullName evidence="1">Uncharacterized protein</fullName>
    </submittedName>
</protein>
<dbReference type="HOGENOM" id="CLU_3125497_0_0_1"/>